<dbReference type="AlphaFoldDB" id="B3T8Q6"/>
<proteinExistence type="predicted"/>
<gene>
    <name evidence="1" type="ORF">ALOHA_HF4000APKG6B14ctg1g9</name>
</gene>
<reference evidence="1" key="1">
    <citation type="journal article" date="2008" name="ISME J.">
        <title>Genomic patterns of recombination, clonal divergence and environment in marine microbial populations.</title>
        <authorList>
            <person name="Konstantinidis K.T."/>
            <person name="Delong E.F."/>
        </authorList>
    </citation>
    <scope>NUCLEOTIDE SEQUENCE</scope>
</reference>
<organism evidence="1">
    <name type="scientific">uncultured marine crenarchaeote HF4000_APKG6B14</name>
    <dbReference type="NCBI Taxonomy" id="455594"/>
    <lineage>
        <taxon>Archaea</taxon>
        <taxon>Nitrososphaerota</taxon>
        <taxon>Nitrososphaeria</taxon>
        <taxon>Nitrosopumilales</taxon>
        <taxon>environmental samples</taxon>
    </lineage>
</organism>
<dbReference type="EMBL" id="EU016641">
    <property type="protein sequence ID" value="ABZ08965.1"/>
    <property type="molecule type" value="Genomic_DNA"/>
</dbReference>
<name>B3T8Q6_9ARCH</name>
<protein>
    <submittedName>
        <fullName evidence="1">Uncharacterized protein</fullName>
    </submittedName>
</protein>
<evidence type="ECO:0000313" key="1">
    <source>
        <dbReference type="EMBL" id="ABZ08965.1"/>
    </source>
</evidence>
<sequence>MLLQHTTKILAIVVLILSFQQTSKWFHQSKPTQSFLEFLTM</sequence>
<accession>B3T8Q6</accession>